<sequence>MKIKILSKIAHLLLFSNTNTNIPPSKMFSDFHNFTIKHGNEEEDVQ</sequence>
<gene>
    <name evidence="1" type="ORF">CAXC1_80057</name>
</gene>
<proteinExistence type="predicted"/>
<organism evidence="1 2">
    <name type="scientific">Candidatus Xenohaliotis californiensis</name>
    <dbReference type="NCBI Taxonomy" id="84677"/>
    <lineage>
        <taxon>Bacteria</taxon>
        <taxon>Pseudomonadati</taxon>
        <taxon>Pseudomonadota</taxon>
        <taxon>Alphaproteobacteria</taxon>
        <taxon>Rickettsiales</taxon>
        <taxon>Anaplasmataceae</taxon>
        <taxon>Candidatus Xenohaliotis</taxon>
    </lineage>
</organism>
<dbReference type="Proteomes" id="UP001314181">
    <property type="component" value="Unassembled WGS sequence"/>
</dbReference>
<comment type="caution">
    <text evidence="1">The sequence shown here is derived from an EMBL/GenBank/DDBJ whole genome shotgun (WGS) entry which is preliminary data.</text>
</comment>
<name>A0ABP0EVI9_9RICK</name>
<reference evidence="1 2" key="1">
    <citation type="submission" date="2024-01" db="EMBL/GenBank/DDBJ databases">
        <authorList>
            <person name="Kunselman E."/>
        </authorList>
    </citation>
    <scope>NUCLEOTIDE SEQUENCE [LARGE SCALE GENOMIC DNA]</scope>
    <source>
        <strain evidence="1">2 abalone samples</strain>
    </source>
</reference>
<protein>
    <submittedName>
        <fullName evidence="1">Uncharacterized protein</fullName>
    </submittedName>
</protein>
<evidence type="ECO:0000313" key="2">
    <source>
        <dbReference type="Proteomes" id="UP001314181"/>
    </source>
</evidence>
<dbReference type="EMBL" id="CAWVOK010000034">
    <property type="protein sequence ID" value="CAK8163599.1"/>
    <property type="molecule type" value="Genomic_DNA"/>
</dbReference>
<accession>A0ABP0EVI9</accession>
<keyword evidence="2" id="KW-1185">Reference proteome</keyword>
<evidence type="ECO:0000313" key="1">
    <source>
        <dbReference type="EMBL" id="CAK8163599.1"/>
    </source>
</evidence>
<dbReference type="RefSeq" id="WP_338364960.1">
    <property type="nucleotide sequence ID" value="NZ_CAWVOK010000034.1"/>
</dbReference>